<dbReference type="InterPro" id="IPR000014">
    <property type="entry name" value="PAS"/>
</dbReference>
<dbReference type="InterPro" id="IPR029787">
    <property type="entry name" value="Nucleotide_cyclase"/>
</dbReference>
<dbReference type="InterPro" id="IPR003018">
    <property type="entry name" value="GAF"/>
</dbReference>
<dbReference type="PROSITE" id="PS50113">
    <property type="entry name" value="PAC"/>
    <property type="match status" value="1"/>
</dbReference>
<feature type="domain" description="PAC" evidence="1">
    <location>
        <begin position="199"/>
        <end position="251"/>
    </location>
</feature>
<evidence type="ECO:0000313" key="4">
    <source>
        <dbReference type="Proteomes" id="UP000630353"/>
    </source>
</evidence>
<dbReference type="Pfam" id="PF13426">
    <property type="entry name" value="PAS_9"/>
    <property type="match status" value="1"/>
</dbReference>
<dbReference type="AlphaFoldDB" id="A0A918XVG4"/>
<dbReference type="Gene3D" id="3.30.450.20">
    <property type="entry name" value="PAS domain"/>
    <property type="match status" value="1"/>
</dbReference>
<dbReference type="Gene3D" id="3.30.70.270">
    <property type="match status" value="1"/>
</dbReference>
<keyword evidence="4" id="KW-1185">Reference proteome</keyword>
<dbReference type="InterPro" id="IPR000160">
    <property type="entry name" value="GGDEF_dom"/>
</dbReference>
<dbReference type="InterPro" id="IPR043128">
    <property type="entry name" value="Rev_trsase/Diguanyl_cyclase"/>
</dbReference>
<dbReference type="InterPro" id="IPR029016">
    <property type="entry name" value="GAF-like_dom_sf"/>
</dbReference>
<dbReference type="PANTHER" id="PTHR44757:SF2">
    <property type="entry name" value="BIOFILM ARCHITECTURE MAINTENANCE PROTEIN MBAA"/>
    <property type="match status" value="1"/>
</dbReference>
<dbReference type="Proteomes" id="UP000630353">
    <property type="component" value="Unassembled WGS sequence"/>
</dbReference>
<name>A0A918XVG4_9PROT</name>
<dbReference type="InterPro" id="IPR052155">
    <property type="entry name" value="Biofilm_reg_signaling"/>
</dbReference>
<dbReference type="Pfam" id="PF00990">
    <property type="entry name" value="GGDEF"/>
    <property type="match status" value="1"/>
</dbReference>
<dbReference type="Pfam" id="PF13492">
    <property type="entry name" value="GAF_3"/>
    <property type="match status" value="1"/>
</dbReference>
<dbReference type="CDD" id="cd01949">
    <property type="entry name" value="GGDEF"/>
    <property type="match status" value="1"/>
</dbReference>
<dbReference type="SMART" id="SM00267">
    <property type="entry name" value="GGDEF"/>
    <property type="match status" value="1"/>
</dbReference>
<gene>
    <name evidence="3" type="ORF">GCM10017083_36990</name>
</gene>
<dbReference type="NCBIfam" id="TIGR00254">
    <property type="entry name" value="GGDEF"/>
    <property type="match status" value="1"/>
</dbReference>
<dbReference type="SUPFAM" id="SSF55785">
    <property type="entry name" value="PYP-like sensor domain (PAS domain)"/>
    <property type="match status" value="1"/>
</dbReference>
<dbReference type="PROSITE" id="PS50887">
    <property type="entry name" value="GGDEF"/>
    <property type="match status" value="1"/>
</dbReference>
<evidence type="ECO:0000259" key="2">
    <source>
        <dbReference type="PROSITE" id="PS50887"/>
    </source>
</evidence>
<evidence type="ECO:0000259" key="1">
    <source>
        <dbReference type="PROSITE" id="PS50113"/>
    </source>
</evidence>
<reference evidence="3" key="1">
    <citation type="journal article" date="2014" name="Int. J. Syst. Evol. Microbiol.">
        <title>Complete genome sequence of Corynebacterium casei LMG S-19264T (=DSM 44701T), isolated from a smear-ripened cheese.</title>
        <authorList>
            <consortium name="US DOE Joint Genome Institute (JGI-PGF)"/>
            <person name="Walter F."/>
            <person name="Albersmeier A."/>
            <person name="Kalinowski J."/>
            <person name="Ruckert C."/>
        </authorList>
    </citation>
    <scope>NUCLEOTIDE SEQUENCE</scope>
    <source>
        <strain evidence="3">KCTC 42651</strain>
    </source>
</reference>
<proteinExistence type="predicted"/>
<accession>A0A918XVG4</accession>
<protein>
    <submittedName>
        <fullName evidence="3">Diguanylate cyclase</fullName>
    </submittedName>
</protein>
<reference evidence="3" key="2">
    <citation type="submission" date="2020-09" db="EMBL/GenBank/DDBJ databases">
        <authorList>
            <person name="Sun Q."/>
            <person name="Kim S."/>
        </authorList>
    </citation>
    <scope>NUCLEOTIDE SEQUENCE</scope>
    <source>
        <strain evidence="3">KCTC 42651</strain>
    </source>
</reference>
<dbReference type="SUPFAM" id="SSF55073">
    <property type="entry name" value="Nucleotide cyclase"/>
    <property type="match status" value="1"/>
</dbReference>
<dbReference type="EMBL" id="BMZS01000009">
    <property type="protein sequence ID" value="GHD56670.1"/>
    <property type="molecule type" value="Genomic_DNA"/>
</dbReference>
<dbReference type="CDD" id="cd00130">
    <property type="entry name" value="PAS"/>
    <property type="match status" value="1"/>
</dbReference>
<dbReference type="Gene3D" id="3.30.450.40">
    <property type="match status" value="1"/>
</dbReference>
<sequence>MAPESRLDKVLEATKMGEDGSVADLVHLIEDGPLADHPGPVLLVGTDGGVLARNIPGAPFAHRFLGGELPAVTAMVAAVTAGTGSQSFKISDEDTGSTLDLAAIPVSGHLALLVGRDVSLDHNLRAALVDSRQRYKDLVEISSDFAWETGPTGQFVFVSTAGALGYDPDELVGRPAGQFLVVPEGLEIVSPFDTREPVQGVEVRFRRADGGVSTLEASAAPLFDDKGRWSGARGVCRDMTEARLRDAALTRARSRERLTTYIVRAIRDEIEPDRMLDAAAEALTRALSADGCALYRIVPGAGLDLAVGIGQSVPERVVDDLREAIVDTREPVVAEIEEGAALAHQLSYHQEMNGTVVLWRAGTGAFWDEEEVGLLVEVADQLGIALQQVAAHEHLRTLSSTDAMTGLLNRRAFDEAIGDRLGRHGFGPGTLAYVDLDNFKKVNDTRGHQVGDRALIRVADILKRQATPGDFVARLGGDEFAVWMEGVGIEDAPDRAENILESVRELLPFSGSPEHPLGLSIGMAVVDPGSGETRDELVARADAVMYEIKHGGKGWYRIAAPAGTTASTQERRHSR</sequence>
<dbReference type="PANTHER" id="PTHR44757">
    <property type="entry name" value="DIGUANYLATE CYCLASE DGCP"/>
    <property type="match status" value="1"/>
</dbReference>
<feature type="domain" description="GGDEF" evidence="2">
    <location>
        <begin position="427"/>
        <end position="561"/>
    </location>
</feature>
<dbReference type="SMART" id="SM00086">
    <property type="entry name" value="PAC"/>
    <property type="match status" value="1"/>
</dbReference>
<organism evidence="3 4">
    <name type="scientific">Thalassobaculum fulvum</name>
    <dbReference type="NCBI Taxonomy" id="1633335"/>
    <lineage>
        <taxon>Bacteria</taxon>
        <taxon>Pseudomonadati</taxon>
        <taxon>Pseudomonadota</taxon>
        <taxon>Alphaproteobacteria</taxon>
        <taxon>Rhodospirillales</taxon>
        <taxon>Thalassobaculaceae</taxon>
        <taxon>Thalassobaculum</taxon>
    </lineage>
</organism>
<dbReference type="SUPFAM" id="SSF55781">
    <property type="entry name" value="GAF domain-like"/>
    <property type="match status" value="1"/>
</dbReference>
<comment type="caution">
    <text evidence="3">The sequence shown here is derived from an EMBL/GenBank/DDBJ whole genome shotgun (WGS) entry which is preliminary data.</text>
</comment>
<dbReference type="InterPro" id="IPR000700">
    <property type="entry name" value="PAS-assoc_C"/>
</dbReference>
<dbReference type="InterPro" id="IPR001610">
    <property type="entry name" value="PAC"/>
</dbReference>
<evidence type="ECO:0000313" key="3">
    <source>
        <dbReference type="EMBL" id="GHD56670.1"/>
    </source>
</evidence>
<dbReference type="InterPro" id="IPR035965">
    <property type="entry name" value="PAS-like_dom_sf"/>
</dbReference>
<dbReference type="NCBIfam" id="TIGR00229">
    <property type="entry name" value="sensory_box"/>
    <property type="match status" value="1"/>
</dbReference>